<comment type="caution">
    <text evidence="4">The sequence shown here is derived from an EMBL/GenBank/DDBJ whole genome shotgun (WGS) entry which is preliminary data.</text>
</comment>
<dbReference type="EMBL" id="MNCJ02000318">
    <property type="protein sequence ID" value="KAF5815374.1"/>
    <property type="molecule type" value="Genomic_DNA"/>
</dbReference>
<gene>
    <name evidence="4" type="ORF">HanXRQr2_Chr03g0122371</name>
</gene>
<dbReference type="PANTHER" id="PTHR15316:SF1">
    <property type="entry name" value="SPLICING FACTOR 3A SUBUNIT 1"/>
    <property type="match status" value="1"/>
</dbReference>
<dbReference type="GO" id="GO:0045292">
    <property type="term" value="P:mRNA cis splicing, via spliceosome"/>
    <property type="evidence" value="ECO:0007669"/>
    <property type="project" value="InterPro"/>
</dbReference>
<dbReference type="InterPro" id="IPR000061">
    <property type="entry name" value="Surp"/>
</dbReference>
<name>A0A9K3NWT2_HELAN</name>
<dbReference type="Pfam" id="PF01805">
    <property type="entry name" value="Surp"/>
    <property type="match status" value="1"/>
</dbReference>
<dbReference type="SUPFAM" id="SSF54236">
    <property type="entry name" value="Ubiquitin-like"/>
    <property type="match status" value="1"/>
</dbReference>
<reference evidence="4" key="1">
    <citation type="journal article" date="2017" name="Nature">
        <title>The sunflower genome provides insights into oil metabolism, flowering and Asterid evolution.</title>
        <authorList>
            <person name="Badouin H."/>
            <person name="Gouzy J."/>
            <person name="Grassa C.J."/>
            <person name="Murat F."/>
            <person name="Staton S.E."/>
            <person name="Cottret L."/>
            <person name="Lelandais-Briere C."/>
            <person name="Owens G.L."/>
            <person name="Carrere S."/>
            <person name="Mayjonade B."/>
            <person name="Legrand L."/>
            <person name="Gill N."/>
            <person name="Kane N.C."/>
            <person name="Bowers J.E."/>
            <person name="Hubner S."/>
            <person name="Bellec A."/>
            <person name="Berard A."/>
            <person name="Berges H."/>
            <person name="Blanchet N."/>
            <person name="Boniface M.C."/>
            <person name="Brunel D."/>
            <person name="Catrice O."/>
            <person name="Chaidir N."/>
            <person name="Claudel C."/>
            <person name="Donnadieu C."/>
            <person name="Faraut T."/>
            <person name="Fievet G."/>
            <person name="Helmstetter N."/>
            <person name="King M."/>
            <person name="Knapp S.J."/>
            <person name="Lai Z."/>
            <person name="Le Paslier M.C."/>
            <person name="Lippi Y."/>
            <person name="Lorenzon L."/>
            <person name="Mandel J.R."/>
            <person name="Marage G."/>
            <person name="Marchand G."/>
            <person name="Marquand E."/>
            <person name="Bret-Mestries E."/>
            <person name="Morien E."/>
            <person name="Nambeesan S."/>
            <person name="Nguyen T."/>
            <person name="Pegot-Espagnet P."/>
            <person name="Pouilly N."/>
            <person name="Raftis F."/>
            <person name="Sallet E."/>
            <person name="Schiex T."/>
            <person name="Thomas J."/>
            <person name="Vandecasteele C."/>
            <person name="Vares D."/>
            <person name="Vear F."/>
            <person name="Vautrin S."/>
            <person name="Crespi M."/>
            <person name="Mangin B."/>
            <person name="Burke J.M."/>
            <person name="Salse J."/>
            <person name="Munos S."/>
            <person name="Vincourt P."/>
            <person name="Rieseberg L.H."/>
            <person name="Langlade N.B."/>
        </authorList>
    </citation>
    <scope>NUCLEOTIDE SEQUENCE</scope>
    <source>
        <tissue evidence="4">Leaves</tissue>
    </source>
</reference>
<dbReference type="AlphaFoldDB" id="A0A9K3NWT2"/>
<dbReference type="Gene3D" id="3.10.20.90">
    <property type="entry name" value="Phosphatidylinositol 3-kinase Catalytic Subunit, Chain A, domain 1"/>
    <property type="match status" value="1"/>
</dbReference>
<feature type="region of interest" description="Disordered" evidence="2">
    <location>
        <begin position="1"/>
        <end position="20"/>
    </location>
</feature>
<dbReference type="PANTHER" id="PTHR15316">
    <property type="entry name" value="SPLICEOSOME ASSOCIATED PROTEIN 114/SWAP SPLICING FACTOR-RELATED"/>
    <property type="match status" value="1"/>
</dbReference>
<dbReference type="Gene3D" id="1.10.10.790">
    <property type="entry name" value="Surp module"/>
    <property type="match status" value="1"/>
</dbReference>
<feature type="domain" description="SURP motif" evidence="3">
    <location>
        <begin position="33"/>
        <end position="74"/>
    </location>
</feature>
<dbReference type="Gramene" id="mRNA:HanXRQr2_Chr03g0122371">
    <property type="protein sequence ID" value="mRNA:HanXRQr2_Chr03g0122371"/>
    <property type="gene ID" value="HanXRQr2_Chr03g0122371"/>
</dbReference>
<sequence length="312" mass="35380">MPSPSQVENESGGQIKADSSIRIITPPPDIRILVDKATRFVASVKPRLKKFIAMNAGMRKYTFLNAADPYHAYYQHRLSEFRAQNGSNEKRRLTQFTCKNTAVIEWILKRSDSRAESFAVSDTVLVSPITGELVKCSGMYEHIRDPKYKAEKETLFAKIREITLAQDEVISRSILEVAQIRPDSFGTTEEEVCYAVKAEIERTYPQLFSDQPGPKKRRLDNSLLVPEDKFLSQHPGPACIGVWREDKEEMLEISVESLSESVSSMKEKIAGQIEEAPPANKLKLRGDEGFLKDSLSLAYYNVARDVLLFLEW</sequence>
<dbReference type="InterPro" id="IPR045146">
    <property type="entry name" value="SF3A1"/>
</dbReference>
<dbReference type="InterPro" id="IPR035967">
    <property type="entry name" value="SWAP/Surp_sf"/>
</dbReference>
<dbReference type="GO" id="GO:0003723">
    <property type="term" value="F:RNA binding"/>
    <property type="evidence" value="ECO:0007669"/>
    <property type="project" value="InterPro"/>
</dbReference>
<evidence type="ECO:0000256" key="2">
    <source>
        <dbReference type="SAM" id="MobiDB-lite"/>
    </source>
</evidence>
<reference evidence="4" key="2">
    <citation type="submission" date="2020-06" db="EMBL/GenBank/DDBJ databases">
        <title>Helianthus annuus Genome sequencing and assembly Release 2.</title>
        <authorList>
            <person name="Gouzy J."/>
            <person name="Langlade N."/>
            <person name="Munos S."/>
        </authorList>
    </citation>
    <scope>NUCLEOTIDE SEQUENCE</scope>
    <source>
        <tissue evidence="4">Leaves</tissue>
    </source>
</reference>
<dbReference type="SMART" id="SM00648">
    <property type="entry name" value="SWAP"/>
    <property type="match status" value="1"/>
</dbReference>
<dbReference type="Proteomes" id="UP000215914">
    <property type="component" value="Unassembled WGS sequence"/>
</dbReference>
<evidence type="ECO:0000259" key="3">
    <source>
        <dbReference type="PROSITE" id="PS50128"/>
    </source>
</evidence>
<protein>
    <submittedName>
        <fullName evidence="4">Splicing factor 3A subunit 1, Ubiquitin-like domain superfamily, SWAP/Surp superfamily</fullName>
    </submittedName>
</protein>
<dbReference type="InterPro" id="IPR029071">
    <property type="entry name" value="Ubiquitin-like_domsf"/>
</dbReference>
<proteinExistence type="predicted"/>
<feature type="compositionally biased region" description="Polar residues" evidence="2">
    <location>
        <begin position="1"/>
        <end position="12"/>
    </location>
</feature>
<dbReference type="SUPFAM" id="SSF109905">
    <property type="entry name" value="Surp module (SWAP domain)"/>
    <property type="match status" value="1"/>
</dbReference>
<dbReference type="PROSITE" id="PS50128">
    <property type="entry name" value="SURP"/>
    <property type="match status" value="1"/>
</dbReference>
<dbReference type="FunFam" id="1.10.10.790:FF:000002">
    <property type="entry name" value="Splicing factor 3A subunit 1"/>
    <property type="match status" value="1"/>
</dbReference>
<accession>A0A9K3NWT2</accession>
<dbReference type="OrthoDB" id="2161771at2759"/>
<evidence type="ECO:0000313" key="4">
    <source>
        <dbReference type="EMBL" id="KAF5815374.1"/>
    </source>
</evidence>
<organism evidence="4 5">
    <name type="scientific">Helianthus annuus</name>
    <name type="common">Common sunflower</name>
    <dbReference type="NCBI Taxonomy" id="4232"/>
    <lineage>
        <taxon>Eukaryota</taxon>
        <taxon>Viridiplantae</taxon>
        <taxon>Streptophyta</taxon>
        <taxon>Embryophyta</taxon>
        <taxon>Tracheophyta</taxon>
        <taxon>Spermatophyta</taxon>
        <taxon>Magnoliopsida</taxon>
        <taxon>eudicotyledons</taxon>
        <taxon>Gunneridae</taxon>
        <taxon>Pentapetalae</taxon>
        <taxon>asterids</taxon>
        <taxon>campanulids</taxon>
        <taxon>Asterales</taxon>
        <taxon>Asteraceae</taxon>
        <taxon>Asteroideae</taxon>
        <taxon>Heliantheae alliance</taxon>
        <taxon>Heliantheae</taxon>
        <taxon>Helianthus</taxon>
    </lineage>
</organism>
<evidence type="ECO:0000256" key="1">
    <source>
        <dbReference type="ARBA" id="ARBA00022664"/>
    </source>
</evidence>
<keyword evidence="1" id="KW-0507">mRNA processing</keyword>
<keyword evidence="5" id="KW-1185">Reference proteome</keyword>
<evidence type="ECO:0000313" key="5">
    <source>
        <dbReference type="Proteomes" id="UP000215914"/>
    </source>
</evidence>